<feature type="transmembrane region" description="Helical" evidence="9">
    <location>
        <begin position="86"/>
        <end position="105"/>
    </location>
</feature>
<keyword evidence="8" id="KW-0807">Transducer</keyword>
<keyword evidence="4 9" id="KW-1133">Transmembrane helix</keyword>
<sequence>MFGSDVRVANAAISMSLATLGTVGNALSIGLICSGGLPRSAPTMALILGMCTANLVSTSLLLPVVGTSNLHGMWILGSGLCQAYGYIVYVTLTAESLQLLALTLAQYFTVVHRVTSYELRRHLPELVGVPWLAACLIYLVPLTGLYEKFGYDPRRGYCTLLSSSGVSGGDGGVYVMLLSVFFSAVMTLVNVYCYSAIMYVTHQSRRRTTTSVLEAAARFKGRVRDVQLLRMTTIIFVNFGVTYLPFLVMLAMDPCLERISPAWFTFILYVSWSHAVTNPVIYALMNTRINRLWTDFCRRGKTGRGANSKSAPDLTVPRCSEILAHVEPGQVSGEDIYRGKRNSVTCVMDTHQACTCTCLLPQDWGDIDQGSDDGPSLIVIVKAVMPVVTHPAVVPRKRSQCQAHTNLELEIRSHAPLSSQSQA</sequence>
<comment type="caution">
    <text evidence="11">The sequence shown here is derived from an EMBL/GenBank/DDBJ whole genome shotgun (WGS) entry which is preliminary data.</text>
</comment>
<keyword evidence="3 9" id="KW-0812">Transmembrane</keyword>
<dbReference type="Pfam" id="PF00001">
    <property type="entry name" value="7tm_1"/>
    <property type="match status" value="1"/>
</dbReference>
<dbReference type="InterPro" id="IPR017452">
    <property type="entry name" value="GPCR_Rhodpsn_7TM"/>
</dbReference>
<feature type="transmembrane region" description="Helical" evidence="9">
    <location>
        <begin position="228"/>
        <end position="251"/>
    </location>
</feature>
<feature type="domain" description="G-protein coupled receptors family 1 profile" evidence="10">
    <location>
        <begin position="24"/>
        <end position="282"/>
    </location>
</feature>
<evidence type="ECO:0000256" key="4">
    <source>
        <dbReference type="ARBA" id="ARBA00022989"/>
    </source>
</evidence>
<dbReference type="SUPFAM" id="SSF81321">
    <property type="entry name" value="Family A G protein-coupled receptor-like"/>
    <property type="match status" value="1"/>
</dbReference>
<dbReference type="CDD" id="cd00637">
    <property type="entry name" value="7tm_classA_rhodopsin-like"/>
    <property type="match status" value="1"/>
</dbReference>
<feature type="transmembrane region" description="Helical" evidence="9">
    <location>
        <begin position="45"/>
        <end position="66"/>
    </location>
</feature>
<evidence type="ECO:0000256" key="1">
    <source>
        <dbReference type="ARBA" id="ARBA00004651"/>
    </source>
</evidence>
<dbReference type="PANTHER" id="PTHR24228">
    <property type="entry name" value="B2 BRADYKININ RECEPTOR/ANGIOTENSIN II RECEPTOR"/>
    <property type="match status" value="1"/>
</dbReference>
<keyword evidence="6 9" id="KW-0472">Membrane</keyword>
<evidence type="ECO:0000256" key="7">
    <source>
        <dbReference type="ARBA" id="ARBA00023170"/>
    </source>
</evidence>
<keyword evidence="5" id="KW-0297">G-protein coupled receptor</keyword>
<dbReference type="AlphaFoldDB" id="A0AAV4HSU6"/>
<evidence type="ECO:0000313" key="12">
    <source>
        <dbReference type="Proteomes" id="UP000762676"/>
    </source>
</evidence>
<feature type="transmembrane region" description="Helical" evidence="9">
    <location>
        <begin position="173"/>
        <end position="197"/>
    </location>
</feature>
<evidence type="ECO:0000256" key="6">
    <source>
        <dbReference type="ARBA" id="ARBA00023136"/>
    </source>
</evidence>
<dbReference type="GO" id="GO:0005886">
    <property type="term" value="C:plasma membrane"/>
    <property type="evidence" value="ECO:0007669"/>
    <property type="project" value="UniProtKB-SubCell"/>
</dbReference>
<accession>A0AAV4HSU6</accession>
<evidence type="ECO:0000259" key="10">
    <source>
        <dbReference type="PROSITE" id="PS50262"/>
    </source>
</evidence>
<dbReference type="PANTHER" id="PTHR24228:SF74">
    <property type="entry name" value="G-PROTEIN COUPLED RECEPTORS FAMILY 1 PROFILE DOMAIN-CONTAINING PROTEIN"/>
    <property type="match status" value="1"/>
</dbReference>
<dbReference type="EMBL" id="BMAT01012874">
    <property type="protein sequence ID" value="GFS01009.1"/>
    <property type="molecule type" value="Genomic_DNA"/>
</dbReference>
<keyword evidence="7 11" id="KW-0675">Receptor</keyword>
<dbReference type="PROSITE" id="PS50262">
    <property type="entry name" value="G_PROTEIN_RECEP_F1_2"/>
    <property type="match status" value="1"/>
</dbReference>
<evidence type="ECO:0000313" key="11">
    <source>
        <dbReference type="EMBL" id="GFS01009.1"/>
    </source>
</evidence>
<evidence type="ECO:0000256" key="3">
    <source>
        <dbReference type="ARBA" id="ARBA00022692"/>
    </source>
</evidence>
<dbReference type="InterPro" id="IPR000276">
    <property type="entry name" value="GPCR_Rhodpsn"/>
</dbReference>
<gene>
    <name evidence="11" type="ORF">ElyMa_006413000</name>
</gene>
<feature type="transmembrane region" description="Helical" evidence="9">
    <location>
        <begin position="263"/>
        <end position="284"/>
    </location>
</feature>
<feature type="transmembrane region" description="Helical" evidence="9">
    <location>
        <begin position="12"/>
        <end position="33"/>
    </location>
</feature>
<evidence type="ECO:0000256" key="5">
    <source>
        <dbReference type="ARBA" id="ARBA00023040"/>
    </source>
</evidence>
<evidence type="ECO:0000256" key="2">
    <source>
        <dbReference type="ARBA" id="ARBA00022475"/>
    </source>
</evidence>
<reference evidence="11 12" key="1">
    <citation type="journal article" date="2021" name="Elife">
        <title>Chloroplast acquisition without the gene transfer in kleptoplastic sea slugs, Plakobranchus ocellatus.</title>
        <authorList>
            <person name="Maeda T."/>
            <person name="Takahashi S."/>
            <person name="Yoshida T."/>
            <person name="Shimamura S."/>
            <person name="Takaki Y."/>
            <person name="Nagai Y."/>
            <person name="Toyoda A."/>
            <person name="Suzuki Y."/>
            <person name="Arimoto A."/>
            <person name="Ishii H."/>
            <person name="Satoh N."/>
            <person name="Nishiyama T."/>
            <person name="Hasebe M."/>
            <person name="Maruyama T."/>
            <person name="Minagawa J."/>
            <person name="Obokata J."/>
            <person name="Shigenobu S."/>
        </authorList>
    </citation>
    <scope>NUCLEOTIDE SEQUENCE [LARGE SCALE GENOMIC DNA]</scope>
</reference>
<evidence type="ECO:0000256" key="8">
    <source>
        <dbReference type="ARBA" id="ARBA00023224"/>
    </source>
</evidence>
<protein>
    <submittedName>
        <fullName evidence="11">Gustatory receptor trehalose 1</fullName>
    </submittedName>
</protein>
<dbReference type="Gene3D" id="1.20.1070.10">
    <property type="entry name" value="Rhodopsin 7-helix transmembrane proteins"/>
    <property type="match status" value="1"/>
</dbReference>
<dbReference type="Proteomes" id="UP000762676">
    <property type="component" value="Unassembled WGS sequence"/>
</dbReference>
<evidence type="ECO:0000256" key="9">
    <source>
        <dbReference type="SAM" id="Phobius"/>
    </source>
</evidence>
<organism evidence="11 12">
    <name type="scientific">Elysia marginata</name>
    <dbReference type="NCBI Taxonomy" id="1093978"/>
    <lineage>
        <taxon>Eukaryota</taxon>
        <taxon>Metazoa</taxon>
        <taxon>Spiralia</taxon>
        <taxon>Lophotrochozoa</taxon>
        <taxon>Mollusca</taxon>
        <taxon>Gastropoda</taxon>
        <taxon>Heterobranchia</taxon>
        <taxon>Euthyneura</taxon>
        <taxon>Panpulmonata</taxon>
        <taxon>Sacoglossa</taxon>
        <taxon>Placobranchoidea</taxon>
        <taxon>Plakobranchidae</taxon>
        <taxon>Elysia</taxon>
    </lineage>
</organism>
<feature type="transmembrane region" description="Helical" evidence="9">
    <location>
        <begin position="126"/>
        <end position="146"/>
    </location>
</feature>
<keyword evidence="2" id="KW-1003">Cell membrane</keyword>
<comment type="subcellular location">
    <subcellularLocation>
        <location evidence="1">Cell membrane</location>
        <topology evidence="1">Multi-pass membrane protein</topology>
    </subcellularLocation>
</comment>
<keyword evidence="12" id="KW-1185">Reference proteome</keyword>
<name>A0AAV4HSU6_9GAST</name>
<dbReference type="GO" id="GO:0004930">
    <property type="term" value="F:G protein-coupled receptor activity"/>
    <property type="evidence" value="ECO:0007669"/>
    <property type="project" value="UniProtKB-KW"/>
</dbReference>
<proteinExistence type="predicted"/>
<dbReference type="PRINTS" id="PR00237">
    <property type="entry name" value="GPCRRHODOPSN"/>
</dbReference>